<evidence type="ECO:0000313" key="3">
    <source>
        <dbReference type="Proteomes" id="UP000033772"/>
    </source>
</evidence>
<comment type="caution">
    <text evidence="2">The sequence shown here is derived from an EMBL/GenBank/DDBJ whole genome shotgun (WGS) entry which is preliminary data.</text>
</comment>
<dbReference type="AlphaFoldDB" id="A0A1J4MWU1"/>
<reference evidence="2" key="1">
    <citation type="submission" date="2016-10" db="EMBL/GenBank/DDBJ databases">
        <title>Draft Genome Sequence of Nocardioides luteus Strain BAFB, an Alkane-Degrading Bacterium Isolated from JP-7 Polluted Soil.</title>
        <authorList>
            <person name="Brown L."/>
            <person name="Ruiz O.N."/>
            <person name="Gunasekera T."/>
        </authorList>
    </citation>
    <scope>NUCLEOTIDE SEQUENCE [LARGE SCALE GENOMIC DNA]</scope>
    <source>
        <strain evidence="2">BAFB</strain>
    </source>
</reference>
<organism evidence="2 3">
    <name type="scientific">Nocardioides luteus</name>
    <dbReference type="NCBI Taxonomy" id="1844"/>
    <lineage>
        <taxon>Bacteria</taxon>
        <taxon>Bacillati</taxon>
        <taxon>Actinomycetota</taxon>
        <taxon>Actinomycetes</taxon>
        <taxon>Propionibacteriales</taxon>
        <taxon>Nocardioidaceae</taxon>
        <taxon>Nocardioides</taxon>
    </lineage>
</organism>
<feature type="transmembrane region" description="Helical" evidence="1">
    <location>
        <begin position="6"/>
        <end position="23"/>
    </location>
</feature>
<feature type="transmembrane region" description="Helical" evidence="1">
    <location>
        <begin position="30"/>
        <end position="53"/>
    </location>
</feature>
<dbReference type="Proteomes" id="UP000033772">
    <property type="component" value="Unassembled WGS sequence"/>
</dbReference>
<dbReference type="EMBL" id="JZDQ02000053">
    <property type="protein sequence ID" value="OIJ23837.1"/>
    <property type="molecule type" value="Genomic_DNA"/>
</dbReference>
<evidence type="ECO:0000256" key="1">
    <source>
        <dbReference type="SAM" id="Phobius"/>
    </source>
</evidence>
<name>A0A1J4MWU1_9ACTN</name>
<evidence type="ECO:0000313" key="2">
    <source>
        <dbReference type="EMBL" id="OIJ23837.1"/>
    </source>
</evidence>
<keyword evidence="1" id="KW-0472">Membrane</keyword>
<proteinExistence type="predicted"/>
<keyword evidence="3" id="KW-1185">Reference proteome</keyword>
<dbReference type="OrthoDB" id="3483802at2"/>
<evidence type="ECO:0008006" key="4">
    <source>
        <dbReference type="Google" id="ProtNLM"/>
    </source>
</evidence>
<dbReference type="RefSeq" id="WP_045547951.1">
    <property type="nucleotide sequence ID" value="NZ_JZDQ02000053.1"/>
</dbReference>
<sequence length="103" mass="10927">MIGTILVTLIGGVVIGLLGKWLAPGDKDNIPLWLTVVCGIVGMIVGSLLYWVIFGQNNAAFDGHEATWDNATNGVDWWRHIWQVVVAAVAVVVASGITGKSKA</sequence>
<feature type="transmembrane region" description="Helical" evidence="1">
    <location>
        <begin position="80"/>
        <end position="99"/>
    </location>
</feature>
<accession>A0A1J4MWU1</accession>
<gene>
    <name evidence="2" type="ORF">UG56_025930</name>
</gene>
<protein>
    <recommendedName>
        <fullName evidence="4">Transglycosylase</fullName>
    </recommendedName>
</protein>
<keyword evidence="1" id="KW-0812">Transmembrane</keyword>
<keyword evidence="1" id="KW-1133">Transmembrane helix</keyword>
<dbReference type="STRING" id="1844.UG56_025930"/>